<dbReference type="AlphaFoldDB" id="A0A975LAS1"/>
<dbReference type="KEGG" id="nec:KGD82_01020"/>
<protein>
    <submittedName>
        <fullName evidence="1">Uncharacterized protein</fullName>
    </submittedName>
</protein>
<dbReference type="Proteomes" id="UP000682416">
    <property type="component" value="Chromosome"/>
</dbReference>
<gene>
    <name evidence="1" type="ORF">KGD82_01020</name>
</gene>
<proteinExistence type="predicted"/>
<evidence type="ECO:0000313" key="2">
    <source>
        <dbReference type="Proteomes" id="UP000682416"/>
    </source>
</evidence>
<dbReference type="EMBL" id="CP074402">
    <property type="protein sequence ID" value="QVJ01711.1"/>
    <property type="molecule type" value="Genomic_DNA"/>
</dbReference>
<reference evidence="1" key="1">
    <citation type="submission" date="2021-05" db="EMBL/GenBank/DDBJ databases">
        <authorList>
            <person name="Kaiqin L."/>
            <person name="Jian G."/>
        </authorList>
    </citation>
    <scope>NUCLEOTIDE SEQUENCE</scope>
    <source>
        <strain evidence="1">HDS5</strain>
    </source>
</reference>
<sequence>MSFHYTEDDADLSGLISAKLDLDRIFTKLRGDTVQYNDIVDTTATEFSDLVSDSIRTVATENQDSWQSAMMACICAHGVIDQWISDIRWYRDRIDEIQADFSSSVTEVDDFTEYSAIESSHISQAQNAYEQLEIKSDSCSDMLAAGPTPETVRQLIEAGHLGMAPFAVTGDYVYYPYDESSAEDLAERIRTGDFGGNYDDLHEAAAPAAL</sequence>
<accession>A0A975LAS1</accession>
<evidence type="ECO:0000313" key="1">
    <source>
        <dbReference type="EMBL" id="QVJ01711.1"/>
    </source>
</evidence>
<organism evidence="1 2">
    <name type="scientific">Nocardiopsis eucommiae</name>
    <dbReference type="NCBI Taxonomy" id="2831970"/>
    <lineage>
        <taxon>Bacteria</taxon>
        <taxon>Bacillati</taxon>
        <taxon>Actinomycetota</taxon>
        <taxon>Actinomycetes</taxon>
        <taxon>Streptosporangiales</taxon>
        <taxon>Nocardiopsidaceae</taxon>
        <taxon>Nocardiopsis</taxon>
    </lineage>
</organism>
<keyword evidence="2" id="KW-1185">Reference proteome</keyword>
<name>A0A975LAS1_9ACTN</name>